<dbReference type="InterPro" id="IPR000092">
    <property type="entry name" value="Polyprenyl_synt"/>
</dbReference>
<evidence type="ECO:0000256" key="7">
    <source>
        <dbReference type="ARBA" id="ARBA00022842"/>
    </source>
</evidence>
<dbReference type="SUPFAM" id="SSF48576">
    <property type="entry name" value="Terpenoid synthases"/>
    <property type="match status" value="1"/>
</dbReference>
<dbReference type="AlphaFoldDB" id="A0A412PEQ1"/>
<dbReference type="NCBIfam" id="NF045485">
    <property type="entry name" value="FPPsyn"/>
    <property type="match status" value="1"/>
</dbReference>
<dbReference type="InterPro" id="IPR053378">
    <property type="entry name" value="Prenyl_diphosphate_synthase"/>
</dbReference>
<evidence type="ECO:0000256" key="5">
    <source>
        <dbReference type="ARBA" id="ARBA00022679"/>
    </source>
</evidence>
<gene>
    <name evidence="13" type="ORF">DWX20_04730</name>
</gene>
<name>A0A412PEQ1_9FIRM</name>
<keyword evidence="6" id="KW-0479">Metal-binding</keyword>
<comment type="similarity">
    <text evidence="2 12">Belongs to the FPP/GGPP synthase family.</text>
</comment>
<evidence type="ECO:0000256" key="6">
    <source>
        <dbReference type="ARBA" id="ARBA00022723"/>
    </source>
</evidence>
<dbReference type="EC" id="2.5.1.10" evidence="3"/>
<evidence type="ECO:0000256" key="2">
    <source>
        <dbReference type="ARBA" id="ARBA00006706"/>
    </source>
</evidence>
<accession>A0A412PEQ1</accession>
<proteinExistence type="inferred from homology"/>
<comment type="catalytic activity">
    <reaction evidence="11">
        <text>isopentenyl diphosphate + (2E)-geranyl diphosphate = (2E,6E)-farnesyl diphosphate + diphosphate</text>
        <dbReference type="Rhea" id="RHEA:19361"/>
        <dbReference type="ChEBI" id="CHEBI:33019"/>
        <dbReference type="ChEBI" id="CHEBI:58057"/>
        <dbReference type="ChEBI" id="CHEBI:128769"/>
        <dbReference type="ChEBI" id="CHEBI:175763"/>
        <dbReference type="EC" id="2.5.1.10"/>
    </reaction>
</comment>
<evidence type="ECO:0000313" key="14">
    <source>
        <dbReference type="Proteomes" id="UP000284731"/>
    </source>
</evidence>
<comment type="caution">
    <text evidence="13">The sequence shown here is derived from an EMBL/GenBank/DDBJ whole genome shotgun (WGS) entry which is preliminary data.</text>
</comment>
<dbReference type="GO" id="GO:0046872">
    <property type="term" value="F:metal ion binding"/>
    <property type="evidence" value="ECO:0007669"/>
    <property type="project" value="UniProtKB-KW"/>
</dbReference>
<comment type="cofactor">
    <cofactor evidence="1">
        <name>Mg(2+)</name>
        <dbReference type="ChEBI" id="CHEBI:18420"/>
    </cofactor>
</comment>
<dbReference type="GO" id="GO:0005737">
    <property type="term" value="C:cytoplasm"/>
    <property type="evidence" value="ECO:0007669"/>
    <property type="project" value="UniProtKB-ARBA"/>
</dbReference>
<dbReference type="GO" id="GO:0016114">
    <property type="term" value="P:terpenoid biosynthetic process"/>
    <property type="evidence" value="ECO:0007669"/>
    <property type="project" value="UniProtKB-ARBA"/>
</dbReference>
<dbReference type="GO" id="GO:0004337">
    <property type="term" value="F:(2E,6E)-farnesyl diphosphate synthase activity"/>
    <property type="evidence" value="ECO:0007669"/>
    <property type="project" value="UniProtKB-EC"/>
</dbReference>
<dbReference type="PANTHER" id="PTHR43281:SF1">
    <property type="entry name" value="FARNESYL DIPHOSPHATE SYNTHASE"/>
    <property type="match status" value="1"/>
</dbReference>
<dbReference type="SFLD" id="SFLDS00005">
    <property type="entry name" value="Isoprenoid_Synthase_Type_I"/>
    <property type="match status" value="1"/>
</dbReference>
<evidence type="ECO:0000256" key="1">
    <source>
        <dbReference type="ARBA" id="ARBA00001946"/>
    </source>
</evidence>
<reference evidence="13 14" key="1">
    <citation type="submission" date="2018-08" db="EMBL/GenBank/DDBJ databases">
        <title>A genome reference for cultivated species of the human gut microbiota.</title>
        <authorList>
            <person name="Zou Y."/>
            <person name="Xue W."/>
            <person name="Luo G."/>
        </authorList>
    </citation>
    <scope>NUCLEOTIDE SEQUENCE [LARGE SCALE GENOMIC DNA]</scope>
    <source>
        <strain evidence="13 14">AF18-46</strain>
    </source>
</reference>
<keyword evidence="8" id="KW-0414">Isoprene biosynthesis</keyword>
<evidence type="ECO:0000256" key="4">
    <source>
        <dbReference type="ARBA" id="ARBA00015100"/>
    </source>
</evidence>
<dbReference type="PROSITE" id="PS00444">
    <property type="entry name" value="POLYPRENYL_SYNTHASE_2"/>
    <property type="match status" value="1"/>
</dbReference>
<dbReference type="SFLD" id="SFLDG01017">
    <property type="entry name" value="Polyprenyl_Transferase_Like"/>
    <property type="match status" value="1"/>
</dbReference>
<evidence type="ECO:0000313" key="13">
    <source>
        <dbReference type="EMBL" id="RGT56118.1"/>
    </source>
</evidence>
<evidence type="ECO:0000256" key="9">
    <source>
        <dbReference type="ARBA" id="ARBA00032380"/>
    </source>
</evidence>
<evidence type="ECO:0000256" key="10">
    <source>
        <dbReference type="ARBA" id="ARBA00032873"/>
    </source>
</evidence>
<dbReference type="RefSeq" id="WP_118764676.1">
    <property type="nucleotide sequence ID" value="NZ_CABJCF010000002.1"/>
</dbReference>
<dbReference type="EMBL" id="QRWX01000002">
    <property type="protein sequence ID" value="RGT56118.1"/>
    <property type="molecule type" value="Genomic_DNA"/>
</dbReference>
<dbReference type="Gene3D" id="1.10.600.10">
    <property type="entry name" value="Farnesyl Diphosphate Synthase"/>
    <property type="match status" value="1"/>
</dbReference>
<dbReference type="PANTHER" id="PTHR43281">
    <property type="entry name" value="FARNESYL DIPHOSPHATE SYNTHASE"/>
    <property type="match status" value="1"/>
</dbReference>
<evidence type="ECO:0000256" key="3">
    <source>
        <dbReference type="ARBA" id="ARBA00012439"/>
    </source>
</evidence>
<organism evidence="13 14">
    <name type="scientific">Solobacterium moorei</name>
    <dbReference type="NCBI Taxonomy" id="102148"/>
    <lineage>
        <taxon>Bacteria</taxon>
        <taxon>Bacillati</taxon>
        <taxon>Bacillota</taxon>
        <taxon>Erysipelotrichia</taxon>
        <taxon>Erysipelotrichales</taxon>
        <taxon>Erysipelotrichaceae</taxon>
        <taxon>Solobacterium</taxon>
    </lineage>
</organism>
<keyword evidence="7" id="KW-0460">Magnesium</keyword>
<protein>
    <recommendedName>
        <fullName evidence="4">Farnesyl diphosphate synthase</fullName>
        <ecNumber evidence="3">2.5.1.10</ecNumber>
    </recommendedName>
    <alternativeName>
        <fullName evidence="10">(2E,6E)-farnesyl diphosphate synthase</fullName>
    </alternativeName>
    <alternativeName>
        <fullName evidence="9">Geranyltranstransferase</fullName>
    </alternativeName>
</protein>
<evidence type="ECO:0000256" key="11">
    <source>
        <dbReference type="ARBA" id="ARBA00049399"/>
    </source>
</evidence>
<dbReference type="InterPro" id="IPR033749">
    <property type="entry name" value="Polyprenyl_synt_CS"/>
</dbReference>
<dbReference type="FunFam" id="1.10.600.10:FF:000001">
    <property type="entry name" value="Geranylgeranyl diphosphate synthase"/>
    <property type="match status" value="1"/>
</dbReference>
<dbReference type="Pfam" id="PF00348">
    <property type="entry name" value="polyprenyl_synt"/>
    <property type="match status" value="1"/>
</dbReference>
<dbReference type="CDD" id="cd00685">
    <property type="entry name" value="Trans_IPPS_HT"/>
    <property type="match status" value="1"/>
</dbReference>
<keyword evidence="5 12" id="KW-0808">Transferase</keyword>
<evidence type="ECO:0000256" key="8">
    <source>
        <dbReference type="ARBA" id="ARBA00023229"/>
    </source>
</evidence>
<dbReference type="PROSITE" id="PS00723">
    <property type="entry name" value="POLYPRENYL_SYNTHASE_1"/>
    <property type="match status" value="1"/>
</dbReference>
<dbReference type="Proteomes" id="UP000284731">
    <property type="component" value="Unassembled WGS sequence"/>
</dbReference>
<dbReference type="InterPro" id="IPR008949">
    <property type="entry name" value="Isoprenoid_synthase_dom_sf"/>
</dbReference>
<sequence>MQIELLLENYIKSLPDSTTKSAMLYSLTAGGKRIRPQLLYTVLKGYSVDPEIGNPFACALEMIHTYSLIHDDLPAMDNDDLRRGLPTCHKQFNEATAILAGDGLLTYAFEIAAGSNEASDTVLKCISILSKMAGPSGMVYGQQLDLEAEYKEIDWDMLQRIHEHKTGCLLTAPLLIACTLAKHEEDIPAWKKIGFSLGLAFQIQDDILDIELTAKEFGKSNSDQKNHKGTSVSILGIERAKEVMNDLYQTAIEEIQTLTGFESAELLEYVCQIQQRRK</sequence>
<evidence type="ECO:0000256" key="12">
    <source>
        <dbReference type="RuleBase" id="RU004466"/>
    </source>
</evidence>